<evidence type="ECO:0000256" key="2">
    <source>
        <dbReference type="ARBA" id="ARBA00022679"/>
    </source>
</evidence>
<evidence type="ECO:0000256" key="4">
    <source>
        <dbReference type="ARBA" id="ARBA00024346"/>
    </source>
</evidence>
<evidence type="ECO:0000256" key="7">
    <source>
        <dbReference type="ARBA" id="ARBA00048472"/>
    </source>
</evidence>
<accession>A0A927FHT6</accession>
<evidence type="ECO:0000256" key="1">
    <source>
        <dbReference type="ARBA" id="ARBA00022676"/>
    </source>
</evidence>
<keyword evidence="2" id="KW-0808">Transferase</keyword>
<reference evidence="8" key="1">
    <citation type="submission" date="2020-09" db="EMBL/GenBank/DDBJ databases">
        <title>Genome seq and assembly of Limnohabitants sp.</title>
        <authorList>
            <person name="Chhetri G."/>
        </authorList>
    </citation>
    <scope>NUCLEOTIDE SEQUENCE</scope>
    <source>
        <strain evidence="8">JUR4</strain>
    </source>
</reference>
<dbReference type="InterPro" id="IPR016633">
    <property type="entry name" value="EarP"/>
</dbReference>
<comment type="catalytic activity">
    <reaction evidence="7">
        <text>dTDP-beta-L-rhamnose + L-arginyl-[protein] = N(omega)-(alpha-L-rhamnosyl)-L-arginyl-[protein] + dTDP + H(+)</text>
        <dbReference type="Rhea" id="RHEA:66692"/>
        <dbReference type="Rhea" id="RHEA-COMP:10532"/>
        <dbReference type="Rhea" id="RHEA-COMP:17096"/>
        <dbReference type="ChEBI" id="CHEBI:15378"/>
        <dbReference type="ChEBI" id="CHEBI:29965"/>
        <dbReference type="ChEBI" id="CHEBI:57510"/>
        <dbReference type="ChEBI" id="CHEBI:58369"/>
        <dbReference type="ChEBI" id="CHEBI:167445"/>
    </reaction>
    <physiologicalReaction direction="left-to-right" evidence="7">
        <dbReference type="Rhea" id="RHEA:66693"/>
    </physiologicalReaction>
</comment>
<dbReference type="Proteomes" id="UP000647424">
    <property type="component" value="Unassembled WGS sequence"/>
</dbReference>
<keyword evidence="8" id="KW-0251">Elongation factor</keyword>
<sequence>MQSGQLWDIFCTVIDNHGDLGVCWRLTRQLRDAGQRVRLWVDDASALAWMAPNAHQEPGIEVRPWADASQASALQALPPADVWVEAFGCTLPEDFVAHAVNTRAKPPTWINLEYLSAEDWVPRMHQLPSPIMSGPAKGWTKTFFYPGFTPDTGGLLRETDLLARQQGFDRAAWRQQHAPNLAPGGLLISLFCYEPAALPQLLRQLVGTPDHLLVTPGRPLAAVEQALKGMPEHPNWSALPYTDQNGFDDMLWACDLNFVRGEDSLVRALWAGRPFIWHIYPQDDNAHHAKLEAFLDWMQAPECLRQVHRVWNEVESGTLPCLTADVLFDWTDCIQKAQQKLGPHGDLVNQLRKFAQPSSPGPEAAGQIIPPHD</sequence>
<evidence type="ECO:0000313" key="9">
    <source>
        <dbReference type="Proteomes" id="UP000647424"/>
    </source>
</evidence>
<keyword evidence="9" id="KW-1185">Reference proteome</keyword>
<evidence type="ECO:0000256" key="3">
    <source>
        <dbReference type="ARBA" id="ARBA00024303"/>
    </source>
</evidence>
<dbReference type="NCBIfam" id="TIGR03837">
    <property type="entry name" value="efp_Arg_rhamno"/>
    <property type="match status" value="1"/>
</dbReference>
<comment type="function">
    <text evidence="3">Protein-arginine rhamnosyltransferase that catalyzes the transfer of a single rhamnose to elongation factor P (EF-P) on 'Lys-32', a modification required for EF-P-dependent rescue of polyproline stalled ribosomes.</text>
</comment>
<dbReference type="Pfam" id="PF10093">
    <property type="entry name" value="EarP"/>
    <property type="match status" value="1"/>
</dbReference>
<dbReference type="EMBL" id="JACYFT010000002">
    <property type="protein sequence ID" value="MBD8051241.1"/>
    <property type="molecule type" value="Genomic_DNA"/>
</dbReference>
<dbReference type="PIRSF" id="PIRSF015557">
    <property type="entry name" value="UCP015557"/>
    <property type="match status" value="1"/>
</dbReference>
<evidence type="ECO:0000256" key="6">
    <source>
        <dbReference type="ARBA" id="ARBA00030025"/>
    </source>
</evidence>
<comment type="caution">
    <text evidence="8">The sequence shown here is derived from an EMBL/GenBank/DDBJ whole genome shotgun (WGS) entry which is preliminary data.</text>
</comment>
<keyword evidence="1" id="KW-0328">Glycosyltransferase</keyword>
<comment type="similarity">
    <text evidence="4">Belongs to the glycosyltransferase 104 family.</text>
</comment>
<dbReference type="RefSeq" id="WP_191819689.1">
    <property type="nucleotide sequence ID" value="NZ_JACYFT010000002.1"/>
</dbReference>
<keyword evidence="8" id="KW-0648">Protein biosynthesis</keyword>
<dbReference type="GO" id="GO:0106361">
    <property type="term" value="F:protein-arginine rhamnosyltransferase activity"/>
    <property type="evidence" value="ECO:0007669"/>
    <property type="project" value="InterPro"/>
</dbReference>
<evidence type="ECO:0000256" key="5">
    <source>
        <dbReference type="ARBA" id="ARBA00024416"/>
    </source>
</evidence>
<name>A0A927FHT6_9BURK</name>
<protein>
    <recommendedName>
        <fullName evidence="5">Protein-arginine rhamnosyltransferase</fullName>
    </recommendedName>
    <alternativeName>
        <fullName evidence="6">EF-P arginine rhamnosyltransferase</fullName>
    </alternativeName>
</protein>
<proteinExistence type="inferred from homology"/>
<gene>
    <name evidence="8" type="primary">earP</name>
    <name evidence="8" type="ORF">IC609_11845</name>
</gene>
<evidence type="ECO:0000313" key="8">
    <source>
        <dbReference type="EMBL" id="MBD8051241.1"/>
    </source>
</evidence>
<dbReference type="AlphaFoldDB" id="A0A927FHT6"/>
<dbReference type="GO" id="GO:0003746">
    <property type="term" value="F:translation elongation factor activity"/>
    <property type="evidence" value="ECO:0007669"/>
    <property type="project" value="UniProtKB-KW"/>
</dbReference>
<organism evidence="8 9">
    <name type="scientific">Limnohabitans radicicola</name>
    <dbReference type="NCBI Taxonomy" id="2771427"/>
    <lineage>
        <taxon>Bacteria</taxon>
        <taxon>Pseudomonadati</taxon>
        <taxon>Pseudomonadota</taxon>
        <taxon>Betaproteobacteria</taxon>
        <taxon>Burkholderiales</taxon>
        <taxon>Comamonadaceae</taxon>
        <taxon>Limnohabitans</taxon>
    </lineage>
</organism>